<dbReference type="GO" id="GO:0006749">
    <property type="term" value="P:glutathione metabolic process"/>
    <property type="evidence" value="ECO:0007669"/>
    <property type="project" value="TreeGrafter"/>
</dbReference>
<dbReference type="Proteomes" id="UP000220034">
    <property type="component" value="Unassembled WGS sequence"/>
</dbReference>
<dbReference type="GO" id="GO:0004364">
    <property type="term" value="F:glutathione transferase activity"/>
    <property type="evidence" value="ECO:0007669"/>
    <property type="project" value="TreeGrafter"/>
</dbReference>
<comment type="catalytic activity">
    <reaction evidence="1">
        <text>2-hydroxychromene-2-carboxylate = (3E)-4-(2-hydroxyphenyl)-2-oxobut-3-enoate</text>
        <dbReference type="Rhea" id="RHEA:27401"/>
        <dbReference type="ChEBI" id="CHEBI:59350"/>
        <dbReference type="ChEBI" id="CHEBI:59353"/>
        <dbReference type="EC" id="5.99.1.4"/>
    </reaction>
</comment>
<gene>
    <name evidence="4" type="ORF">SAMN06273572_101981</name>
</gene>
<dbReference type="Pfam" id="PF01323">
    <property type="entry name" value="DSBA"/>
    <property type="match status" value="1"/>
</dbReference>
<dbReference type="AlphaFoldDB" id="A0A2C9CP03"/>
<evidence type="ECO:0000313" key="4">
    <source>
        <dbReference type="EMBL" id="SOH93126.1"/>
    </source>
</evidence>
<evidence type="ECO:0000313" key="5">
    <source>
        <dbReference type="Proteomes" id="UP000220034"/>
    </source>
</evidence>
<dbReference type="CDD" id="cd03022">
    <property type="entry name" value="DsbA_HCCA_Iso"/>
    <property type="match status" value="1"/>
</dbReference>
<evidence type="ECO:0000256" key="1">
    <source>
        <dbReference type="PIRNR" id="PIRNR006386"/>
    </source>
</evidence>
<dbReference type="RefSeq" id="WP_097928657.1">
    <property type="nucleotide sequence ID" value="NZ_OCTN01000001.1"/>
</dbReference>
<keyword evidence="1 4" id="KW-0413">Isomerase</keyword>
<dbReference type="InterPro" id="IPR051924">
    <property type="entry name" value="GST_Kappa/NadH"/>
</dbReference>
<dbReference type="PANTHER" id="PTHR42943:SF13">
    <property type="entry name" value="GLUTATHIONE S-TRANSFERASE KAPPA-RELATED"/>
    <property type="match status" value="1"/>
</dbReference>
<evidence type="ECO:0000259" key="3">
    <source>
        <dbReference type="Pfam" id="PF01323"/>
    </source>
</evidence>
<proteinExistence type="inferred from homology"/>
<dbReference type="Gene3D" id="3.40.30.10">
    <property type="entry name" value="Glutaredoxin"/>
    <property type="match status" value="1"/>
</dbReference>
<dbReference type="InterPro" id="IPR014440">
    <property type="entry name" value="HCCAis_GSTk"/>
</dbReference>
<accession>A0A2C9CP03</accession>
<dbReference type="GO" id="GO:1901170">
    <property type="term" value="P:naphthalene catabolic process"/>
    <property type="evidence" value="ECO:0007669"/>
    <property type="project" value="InterPro"/>
</dbReference>
<organism evidence="4 5">
    <name type="scientific">Pontivivens marinum</name>
    <dbReference type="NCBI Taxonomy" id="1690039"/>
    <lineage>
        <taxon>Bacteria</taxon>
        <taxon>Pseudomonadati</taxon>
        <taxon>Pseudomonadota</taxon>
        <taxon>Alphaproteobacteria</taxon>
        <taxon>Rhodobacterales</taxon>
        <taxon>Paracoccaceae</taxon>
        <taxon>Pontivivens</taxon>
    </lineage>
</organism>
<protein>
    <recommendedName>
        <fullName evidence="1">2-hydroxychromene-2-carboxylate isomerase</fullName>
        <ecNumber evidence="1">5.99.1.4</ecNumber>
    </recommendedName>
</protein>
<feature type="active site" description="Nucleophile" evidence="2">
    <location>
        <position position="12"/>
    </location>
</feature>
<dbReference type="EC" id="5.99.1.4" evidence="1"/>
<dbReference type="InterPro" id="IPR044087">
    <property type="entry name" value="NahD-like"/>
</dbReference>
<dbReference type="OrthoDB" id="5244108at2"/>
<dbReference type="InterPro" id="IPR001853">
    <property type="entry name" value="DSBA-like_thioredoxin_dom"/>
</dbReference>
<dbReference type="EMBL" id="OCTN01000001">
    <property type="protein sequence ID" value="SOH93126.1"/>
    <property type="molecule type" value="Genomic_DNA"/>
</dbReference>
<dbReference type="PIRSF" id="PIRSF006386">
    <property type="entry name" value="HCCAis_GSTk"/>
    <property type="match status" value="1"/>
</dbReference>
<dbReference type="SUPFAM" id="SSF52833">
    <property type="entry name" value="Thioredoxin-like"/>
    <property type="match status" value="1"/>
</dbReference>
<keyword evidence="5" id="KW-1185">Reference proteome</keyword>
<feature type="domain" description="DSBA-like thioredoxin" evidence="3">
    <location>
        <begin position="10"/>
        <end position="198"/>
    </location>
</feature>
<sequence>MSQIDYYLFPLSPFTYLAGMQLETIAKKHDVKVVYKPFDLFRVFAEHGTQPPGKRHVSRQAYRLQEIERVAGMNGLDVNLKPAHWPTDPKRAVAATIYAQEFAEQHPGGDVGKLSFEILRACWAGEQDIAREDVIEKCLVAAGFDGGLAQRDLQSALDIYERNTDEALAANVFGAPTYVYGNQLFWGQDRLAHLDAHLATIG</sequence>
<reference evidence="5" key="1">
    <citation type="submission" date="2017-09" db="EMBL/GenBank/DDBJ databases">
        <authorList>
            <person name="Varghese N."/>
            <person name="Submissions S."/>
        </authorList>
    </citation>
    <scope>NUCLEOTIDE SEQUENCE [LARGE SCALE GENOMIC DNA]</scope>
    <source>
        <strain evidence="5">C7</strain>
    </source>
</reference>
<dbReference type="GO" id="GO:0018845">
    <property type="term" value="F:2-hydroxychromene-2-carboxylate isomerase activity"/>
    <property type="evidence" value="ECO:0007669"/>
    <property type="project" value="UniProtKB-UniRule"/>
</dbReference>
<name>A0A2C9CP03_9RHOB</name>
<dbReference type="InterPro" id="IPR036249">
    <property type="entry name" value="Thioredoxin-like_sf"/>
</dbReference>
<dbReference type="PANTHER" id="PTHR42943">
    <property type="entry name" value="GLUTATHIONE S-TRANSFERASE KAPPA"/>
    <property type="match status" value="1"/>
</dbReference>
<comment type="similarity">
    <text evidence="1">Belongs to the GST superfamily. NadH family.</text>
</comment>
<dbReference type="GO" id="GO:0004602">
    <property type="term" value="F:glutathione peroxidase activity"/>
    <property type="evidence" value="ECO:0007669"/>
    <property type="project" value="TreeGrafter"/>
</dbReference>
<evidence type="ECO:0000256" key="2">
    <source>
        <dbReference type="PIRSR" id="PIRSR006386-1"/>
    </source>
</evidence>